<feature type="compositionally biased region" description="Low complexity" evidence="1">
    <location>
        <begin position="117"/>
        <end position="133"/>
    </location>
</feature>
<evidence type="ECO:0000313" key="4">
    <source>
        <dbReference type="Proteomes" id="UP001183643"/>
    </source>
</evidence>
<dbReference type="SUPFAM" id="SSF53474">
    <property type="entry name" value="alpha/beta-Hydrolases"/>
    <property type="match status" value="1"/>
</dbReference>
<dbReference type="RefSeq" id="WP_310372953.1">
    <property type="nucleotide sequence ID" value="NZ_JAVDYB010000001.1"/>
</dbReference>
<feature type="region of interest" description="Disordered" evidence="1">
    <location>
        <begin position="116"/>
        <end position="142"/>
    </location>
</feature>
<dbReference type="Proteomes" id="UP001183643">
    <property type="component" value="Unassembled WGS sequence"/>
</dbReference>
<sequence>MAVTYEQLWQASPPSWRESAAAWRDLAASGARRALELAAGAIAVTRAWSGAGADAAIGRLRRLRDDLEAGRVAQLEAAAVLTEFATALQTAKARLSAAVRAAEAAGLAVERSGRVVGATAPPEGGPEPASGGAVPAGGAGPGGGAAAVAAEIEAALAAAGAADAEAAARLAELSRAAGTGWESAPPGHRPAPDASPATVRAWWDALTPAQRRWLIRHEPTLTGGLDGVPVAARDLANRALLDLALEAARLGLPVDGLRSGAPADGVSLTGADLRGAIPGGAAYARDAALIASLERLRDQVAPGTDPPRYLVRFDPVRDGRVVVAVGDPDRSASVVTYVPGMTSDLDSAGGELDRAARVAEAATGHDPAHRTAAVLWQDYDAPDFVDQAASEAPARDAAPALHRFQEGLRASHDGDAARQVVLGHSYGTVVTGVTARDLGLAADGVVLLASPGAGVAHATELGVPEVWASTSITDPIQHLPVSPVSAVTDALVTAAVPGMGAALAYGTPEDALWHGHNPADPRFGARVFPSQADAGHLGYWDRGGPALDALSRIALGRSLGGAA</sequence>
<organism evidence="3 4">
    <name type="scientific">Catenuloplanes atrovinosus</name>
    <dbReference type="NCBI Taxonomy" id="137266"/>
    <lineage>
        <taxon>Bacteria</taxon>
        <taxon>Bacillati</taxon>
        <taxon>Actinomycetota</taxon>
        <taxon>Actinomycetes</taxon>
        <taxon>Micromonosporales</taxon>
        <taxon>Micromonosporaceae</taxon>
        <taxon>Catenuloplanes</taxon>
    </lineage>
</organism>
<evidence type="ECO:0000259" key="2">
    <source>
        <dbReference type="Pfam" id="PF06259"/>
    </source>
</evidence>
<keyword evidence="4" id="KW-1185">Reference proteome</keyword>
<gene>
    <name evidence="3" type="ORF">J2S41_006185</name>
</gene>
<dbReference type="AlphaFoldDB" id="A0AAE3YVG9"/>
<reference evidence="3" key="1">
    <citation type="submission" date="2023-07" db="EMBL/GenBank/DDBJ databases">
        <title>Sequencing the genomes of 1000 actinobacteria strains.</title>
        <authorList>
            <person name="Klenk H.-P."/>
        </authorList>
    </citation>
    <scope>NUCLEOTIDE SEQUENCE</scope>
    <source>
        <strain evidence="3">DSM 44707</strain>
    </source>
</reference>
<dbReference type="EMBL" id="JAVDYB010000001">
    <property type="protein sequence ID" value="MDR7279407.1"/>
    <property type="molecule type" value="Genomic_DNA"/>
</dbReference>
<name>A0AAE3YVG9_9ACTN</name>
<protein>
    <recommendedName>
        <fullName evidence="2">DUF1023 domain-containing protein</fullName>
    </recommendedName>
</protein>
<comment type="caution">
    <text evidence="3">The sequence shown here is derived from an EMBL/GenBank/DDBJ whole genome shotgun (WGS) entry which is preliminary data.</text>
</comment>
<dbReference type="InterPro" id="IPR010427">
    <property type="entry name" value="DUF1023"/>
</dbReference>
<accession>A0AAE3YVG9</accession>
<feature type="domain" description="DUF1023" evidence="2">
    <location>
        <begin position="314"/>
        <end position="480"/>
    </location>
</feature>
<evidence type="ECO:0000313" key="3">
    <source>
        <dbReference type="EMBL" id="MDR7279407.1"/>
    </source>
</evidence>
<proteinExistence type="predicted"/>
<dbReference type="Pfam" id="PF06259">
    <property type="entry name" value="Abhydrolase_8"/>
    <property type="match status" value="1"/>
</dbReference>
<dbReference type="InterPro" id="IPR029058">
    <property type="entry name" value="AB_hydrolase_fold"/>
</dbReference>
<evidence type="ECO:0000256" key="1">
    <source>
        <dbReference type="SAM" id="MobiDB-lite"/>
    </source>
</evidence>